<dbReference type="AlphaFoldDB" id="A0A5C5V951"/>
<keyword evidence="4" id="KW-0949">S-adenosyl-L-methionine</keyword>
<name>A0A5C5V951_9BACT</name>
<dbReference type="Proteomes" id="UP000318878">
    <property type="component" value="Unassembled WGS sequence"/>
</dbReference>
<evidence type="ECO:0000313" key="7">
    <source>
        <dbReference type="EMBL" id="TWT34550.1"/>
    </source>
</evidence>
<evidence type="ECO:0000256" key="3">
    <source>
        <dbReference type="ARBA" id="ARBA00022679"/>
    </source>
</evidence>
<keyword evidence="8" id="KW-1185">Reference proteome</keyword>
<dbReference type="PIRSF" id="PIRSF003085">
    <property type="entry name" value="CMAS"/>
    <property type="match status" value="1"/>
</dbReference>
<dbReference type="Pfam" id="PF02353">
    <property type="entry name" value="CMAS"/>
    <property type="match status" value="1"/>
</dbReference>
<dbReference type="InterPro" id="IPR029063">
    <property type="entry name" value="SAM-dependent_MTases_sf"/>
</dbReference>
<dbReference type="Gene3D" id="3.40.50.150">
    <property type="entry name" value="Vaccinia Virus protein VP39"/>
    <property type="match status" value="1"/>
</dbReference>
<organism evidence="7 8">
    <name type="scientific">Blastopirellula retiformator</name>
    <dbReference type="NCBI Taxonomy" id="2527970"/>
    <lineage>
        <taxon>Bacteria</taxon>
        <taxon>Pseudomonadati</taxon>
        <taxon>Planctomycetota</taxon>
        <taxon>Planctomycetia</taxon>
        <taxon>Pirellulales</taxon>
        <taxon>Pirellulaceae</taxon>
        <taxon>Blastopirellula</taxon>
    </lineage>
</organism>
<dbReference type="GO" id="GO:0008610">
    <property type="term" value="P:lipid biosynthetic process"/>
    <property type="evidence" value="ECO:0007669"/>
    <property type="project" value="InterPro"/>
</dbReference>
<gene>
    <name evidence="7" type="primary">cfa_2</name>
    <name evidence="7" type="ORF">Enr8_19600</name>
</gene>
<dbReference type="GO" id="GO:0008825">
    <property type="term" value="F:cyclopropane-fatty-acyl-phospholipid synthase activity"/>
    <property type="evidence" value="ECO:0007669"/>
    <property type="project" value="UniProtKB-EC"/>
</dbReference>
<keyword evidence="5" id="KW-0443">Lipid metabolism</keyword>
<dbReference type="RefSeq" id="WP_146430889.1">
    <property type="nucleotide sequence ID" value="NZ_SJPF01000002.1"/>
</dbReference>
<dbReference type="CDD" id="cd02440">
    <property type="entry name" value="AdoMet_MTases"/>
    <property type="match status" value="1"/>
</dbReference>
<evidence type="ECO:0000256" key="6">
    <source>
        <dbReference type="PIRSR" id="PIRSR003085-1"/>
    </source>
</evidence>
<protein>
    <submittedName>
        <fullName evidence="7">Cyclopropane-fatty-acyl-phospholipid synthase</fullName>
        <ecNumber evidence="7">2.1.1.79</ecNumber>
    </submittedName>
</protein>
<keyword evidence="2 7" id="KW-0489">Methyltransferase</keyword>
<dbReference type="InterPro" id="IPR003333">
    <property type="entry name" value="CMAS"/>
</dbReference>
<dbReference type="PANTHER" id="PTHR43667:SF2">
    <property type="entry name" value="FATTY ACID C-METHYL TRANSFERASE"/>
    <property type="match status" value="1"/>
</dbReference>
<sequence length="425" mass="48572">MTSSTLLASDPQADPIAAEARPMATVRRTWLQQLSRRKLLRWLEEVVGGEIRYADASRTLDCGERTPDQLQAAWTVSDDRFFSRLATGGSVGIAESYLQGEWRSDDLTALLQILCRNMERTNDADSGLASVAKLARRVLSFFDGNTRDGSRRHIAAHYDLSNEFFSLFLDDTWMYSSAIFEHEAMTLEEASVAKLRRIADKLDLQPSDRLLEIGAGWGGFALHAAERGVRDITTTTISQMQYEKSQERFQAAGVADQIQLLSADYRDLEGQYDKIVSIEMVEAVGEKYLDDYFRQCARLLKPGGRLVLQAIVMPEERYDAYRRGIDFIQAYIFPGGFLPSVAAMQASIGRTSNLRLDCVEDISPHYATTLRHWRERFFDSIDEVKRLGFDDRFIRMWEYYLCYCEAAFREKAVRVVQIAWDKPNY</sequence>
<dbReference type="EMBL" id="SJPF01000002">
    <property type="protein sequence ID" value="TWT34550.1"/>
    <property type="molecule type" value="Genomic_DNA"/>
</dbReference>
<dbReference type="EC" id="2.1.1.79" evidence="7"/>
<dbReference type="GO" id="GO:0032259">
    <property type="term" value="P:methylation"/>
    <property type="evidence" value="ECO:0007669"/>
    <property type="project" value="UniProtKB-KW"/>
</dbReference>
<dbReference type="SUPFAM" id="SSF53335">
    <property type="entry name" value="S-adenosyl-L-methionine-dependent methyltransferases"/>
    <property type="match status" value="1"/>
</dbReference>
<dbReference type="PANTHER" id="PTHR43667">
    <property type="entry name" value="CYCLOPROPANE-FATTY-ACYL-PHOSPHOLIPID SYNTHASE"/>
    <property type="match status" value="1"/>
</dbReference>
<evidence type="ECO:0000256" key="2">
    <source>
        <dbReference type="ARBA" id="ARBA00022603"/>
    </source>
</evidence>
<reference evidence="7 8" key="1">
    <citation type="submission" date="2019-02" db="EMBL/GenBank/DDBJ databases">
        <title>Deep-cultivation of Planctomycetes and their phenomic and genomic characterization uncovers novel biology.</title>
        <authorList>
            <person name="Wiegand S."/>
            <person name="Jogler M."/>
            <person name="Boedeker C."/>
            <person name="Pinto D."/>
            <person name="Vollmers J."/>
            <person name="Rivas-Marin E."/>
            <person name="Kohn T."/>
            <person name="Peeters S.H."/>
            <person name="Heuer A."/>
            <person name="Rast P."/>
            <person name="Oberbeckmann S."/>
            <person name="Bunk B."/>
            <person name="Jeske O."/>
            <person name="Meyerdierks A."/>
            <person name="Storesund J.E."/>
            <person name="Kallscheuer N."/>
            <person name="Luecker S."/>
            <person name="Lage O.M."/>
            <person name="Pohl T."/>
            <person name="Merkel B.J."/>
            <person name="Hornburger P."/>
            <person name="Mueller R.-W."/>
            <person name="Bruemmer F."/>
            <person name="Labrenz M."/>
            <person name="Spormann A.M."/>
            <person name="Op Den Camp H."/>
            <person name="Overmann J."/>
            <person name="Amann R."/>
            <person name="Jetten M.S.M."/>
            <person name="Mascher T."/>
            <person name="Medema M.H."/>
            <person name="Devos D.P."/>
            <person name="Kaster A.-K."/>
            <person name="Ovreas L."/>
            <person name="Rohde M."/>
            <person name="Galperin M.Y."/>
            <person name="Jogler C."/>
        </authorList>
    </citation>
    <scope>NUCLEOTIDE SEQUENCE [LARGE SCALE GENOMIC DNA]</scope>
    <source>
        <strain evidence="7 8">Enr8</strain>
    </source>
</reference>
<keyword evidence="3 7" id="KW-0808">Transferase</keyword>
<dbReference type="OrthoDB" id="9782855at2"/>
<proteinExistence type="inferred from homology"/>
<accession>A0A5C5V951</accession>
<evidence type="ECO:0000256" key="5">
    <source>
        <dbReference type="ARBA" id="ARBA00023098"/>
    </source>
</evidence>
<evidence type="ECO:0000313" key="8">
    <source>
        <dbReference type="Proteomes" id="UP000318878"/>
    </source>
</evidence>
<dbReference type="InterPro" id="IPR050723">
    <property type="entry name" value="CFA/CMAS"/>
</dbReference>
<comment type="similarity">
    <text evidence="1">Belongs to the CFA/CMAS family.</text>
</comment>
<feature type="active site" evidence="6">
    <location>
        <position position="404"/>
    </location>
</feature>
<evidence type="ECO:0000256" key="1">
    <source>
        <dbReference type="ARBA" id="ARBA00010815"/>
    </source>
</evidence>
<comment type="caution">
    <text evidence="7">The sequence shown here is derived from an EMBL/GenBank/DDBJ whole genome shotgun (WGS) entry which is preliminary data.</text>
</comment>
<evidence type="ECO:0000256" key="4">
    <source>
        <dbReference type="ARBA" id="ARBA00022691"/>
    </source>
</evidence>